<evidence type="ECO:0000256" key="1">
    <source>
        <dbReference type="ARBA" id="ARBA00004141"/>
    </source>
</evidence>
<dbReference type="EMBL" id="JARKIF010000030">
    <property type="protein sequence ID" value="KAJ7612719.1"/>
    <property type="molecule type" value="Genomic_DNA"/>
</dbReference>
<feature type="repeat" description="Solcar" evidence="8">
    <location>
        <begin position="8"/>
        <end position="110"/>
    </location>
</feature>
<feature type="transmembrane region" description="Helical" evidence="10">
    <location>
        <begin position="215"/>
        <end position="235"/>
    </location>
</feature>
<organism evidence="11 12">
    <name type="scientific">Roridomyces roridus</name>
    <dbReference type="NCBI Taxonomy" id="1738132"/>
    <lineage>
        <taxon>Eukaryota</taxon>
        <taxon>Fungi</taxon>
        <taxon>Dikarya</taxon>
        <taxon>Basidiomycota</taxon>
        <taxon>Agaricomycotina</taxon>
        <taxon>Agaricomycetes</taxon>
        <taxon>Agaricomycetidae</taxon>
        <taxon>Agaricales</taxon>
        <taxon>Marasmiineae</taxon>
        <taxon>Mycenaceae</taxon>
        <taxon>Roridomyces</taxon>
    </lineage>
</organism>
<evidence type="ECO:0000256" key="8">
    <source>
        <dbReference type="PROSITE-ProRule" id="PRU00282"/>
    </source>
</evidence>
<evidence type="ECO:0000256" key="2">
    <source>
        <dbReference type="ARBA" id="ARBA00006375"/>
    </source>
</evidence>
<dbReference type="SUPFAM" id="SSF103506">
    <property type="entry name" value="Mitochondrial carrier"/>
    <property type="match status" value="2"/>
</dbReference>
<dbReference type="InterPro" id="IPR023395">
    <property type="entry name" value="MCP_dom_sf"/>
</dbReference>
<dbReference type="PANTHER" id="PTHR45683">
    <property type="entry name" value="MITOCHONDRIAL NICOTINAMIDE ADENINE DINUCLEOTIDE TRANSPORTER 1-RELATED-RELATED"/>
    <property type="match status" value="1"/>
</dbReference>
<dbReference type="PROSITE" id="PS50920">
    <property type="entry name" value="SOLCAR"/>
    <property type="match status" value="2"/>
</dbReference>
<keyword evidence="6 10" id="KW-1133">Transmembrane helix</keyword>
<keyword evidence="5" id="KW-0677">Repeat</keyword>
<dbReference type="InterPro" id="IPR044712">
    <property type="entry name" value="SLC25A32-like"/>
</dbReference>
<evidence type="ECO:0000256" key="6">
    <source>
        <dbReference type="ARBA" id="ARBA00022989"/>
    </source>
</evidence>
<name>A0AAD7FDQ4_9AGAR</name>
<evidence type="ECO:0000256" key="7">
    <source>
        <dbReference type="ARBA" id="ARBA00023136"/>
    </source>
</evidence>
<feature type="transmembrane region" description="Helical" evidence="10">
    <location>
        <begin position="306"/>
        <end position="326"/>
    </location>
</feature>
<gene>
    <name evidence="11" type="ORF">FB45DRAFT_939611</name>
</gene>
<dbReference type="Proteomes" id="UP001221142">
    <property type="component" value="Unassembled WGS sequence"/>
</dbReference>
<feature type="transmembrane region" description="Helical" evidence="10">
    <location>
        <begin position="180"/>
        <end position="203"/>
    </location>
</feature>
<feature type="transmembrane region" description="Helical" evidence="10">
    <location>
        <begin position="6"/>
        <end position="36"/>
    </location>
</feature>
<dbReference type="GO" id="GO:0006862">
    <property type="term" value="P:nucleotide transport"/>
    <property type="evidence" value="ECO:0007669"/>
    <property type="project" value="InterPro"/>
</dbReference>
<dbReference type="GO" id="GO:0055085">
    <property type="term" value="P:transmembrane transport"/>
    <property type="evidence" value="ECO:0007669"/>
    <property type="project" value="InterPro"/>
</dbReference>
<sequence length="334" mass="35768">MSDTPYAVLFPIALLGAVGGTLITLLITMPFAGVLIRYRATYAPKALQGLLTDEGEVQQSPSPSIGYIGMAKRVYRIEGWAGFYKGIMPSMISGLVTIVVISPFLVLMAIQAETPNGEKPVVVPWGPAFAVSIIPGLLIFPFQIVANRAITTPHKLASFAPSAALRVLLSPAERAQPLRLYLTPGVAFATLLEGLLGPFTILIDRLLGTGIFLQHHTLSLVGATVVTTLVATLFLTPLKVVATRLTLQRLGDEDTSVPSTVDESEFIALVEPVVDVRGVQEKRYTGLIDAGRAIVREEGVKVLFRAWWLTTLLLVGPVIGAVLVPAKVEVPPAF</sequence>
<comment type="caution">
    <text evidence="11">The sequence shown here is derived from an EMBL/GenBank/DDBJ whole genome shotgun (WGS) entry which is preliminary data.</text>
</comment>
<dbReference type="AlphaFoldDB" id="A0AAD7FDQ4"/>
<proteinExistence type="inferred from homology"/>
<dbReference type="InterPro" id="IPR018108">
    <property type="entry name" value="MCP_transmembrane"/>
</dbReference>
<dbReference type="Gene3D" id="1.50.40.10">
    <property type="entry name" value="Mitochondrial carrier domain"/>
    <property type="match status" value="2"/>
</dbReference>
<evidence type="ECO:0000313" key="11">
    <source>
        <dbReference type="EMBL" id="KAJ7612719.1"/>
    </source>
</evidence>
<accession>A0AAD7FDQ4</accession>
<keyword evidence="3 9" id="KW-0813">Transport</keyword>
<dbReference type="Pfam" id="PF00153">
    <property type="entry name" value="Mito_carr"/>
    <property type="match status" value="1"/>
</dbReference>
<evidence type="ECO:0000256" key="5">
    <source>
        <dbReference type="ARBA" id="ARBA00022737"/>
    </source>
</evidence>
<keyword evidence="12" id="KW-1185">Reference proteome</keyword>
<comment type="subcellular location">
    <subcellularLocation>
        <location evidence="1">Membrane</location>
        <topology evidence="1">Multi-pass membrane protein</topology>
    </subcellularLocation>
</comment>
<evidence type="ECO:0000256" key="10">
    <source>
        <dbReference type="SAM" id="Phobius"/>
    </source>
</evidence>
<feature type="repeat" description="Solcar" evidence="8">
    <location>
        <begin position="215"/>
        <end position="331"/>
    </location>
</feature>
<feature type="transmembrane region" description="Helical" evidence="10">
    <location>
        <begin position="122"/>
        <end position="146"/>
    </location>
</feature>
<feature type="transmembrane region" description="Helical" evidence="10">
    <location>
        <begin position="92"/>
        <end position="110"/>
    </location>
</feature>
<evidence type="ECO:0000256" key="9">
    <source>
        <dbReference type="RuleBase" id="RU000488"/>
    </source>
</evidence>
<evidence type="ECO:0000256" key="4">
    <source>
        <dbReference type="ARBA" id="ARBA00022692"/>
    </source>
</evidence>
<keyword evidence="4 8" id="KW-0812">Transmembrane</keyword>
<protein>
    <submittedName>
        <fullName evidence="11">Mitochondrial carrier</fullName>
    </submittedName>
</protein>
<evidence type="ECO:0000313" key="12">
    <source>
        <dbReference type="Proteomes" id="UP001221142"/>
    </source>
</evidence>
<comment type="similarity">
    <text evidence="2 9">Belongs to the mitochondrial carrier (TC 2.A.29) family.</text>
</comment>
<reference evidence="11" key="1">
    <citation type="submission" date="2023-03" db="EMBL/GenBank/DDBJ databases">
        <title>Massive genome expansion in bonnet fungi (Mycena s.s.) driven by repeated elements and novel gene families across ecological guilds.</title>
        <authorList>
            <consortium name="Lawrence Berkeley National Laboratory"/>
            <person name="Harder C.B."/>
            <person name="Miyauchi S."/>
            <person name="Viragh M."/>
            <person name="Kuo A."/>
            <person name="Thoen E."/>
            <person name="Andreopoulos B."/>
            <person name="Lu D."/>
            <person name="Skrede I."/>
            <person name="Drula E."/>
            <person name="Henrissat B."/>
            <person name="Morin E."/>
            <person name="Kohler A."/>
            <person name="Barry K."/>
            <person name="LaButti K."/>
            <person name="Morin E."/>
            <person name="Salamov A."/>
            <person name="Lipzen A."/>
            <person name="Mereny Z."/>
            <person name="Hegedus B."/>
            <person name="Baldrian P."/>
            <person name="Stursova M."/>
            <person name="Weitz H."/>
            <person name="Taylor A."/>
            <person name="Grigoriev I.V."/>
            <person name="Nagy L.G."/>
            <person name="Martin F."/>
            <person name="Kauserud H."/>
        </authorList>
    </citation>
    <scope>NUCLEOTIDE SEQUENCE</scope>
    <source>
        <strain evidence="11">9284</strain>
    </source>
</reference>
<evidence type="ECO:0000256" key="3">
    <source>
        <dbReference type="ARBA" id="ARBA00022448"/>
    </source>
</evidence>
<keyword evidence="7 8" id="KW-0472">Membrane</keyword>
<dbReference type="GO" id="GO:0016020">
    <property type="term" value="C:membrane"/>
    <property type="evidence" value="ECO:0007669"/>
    <property type="project" value="UniProtKB-SubCell"/>
</dbReference>